<organism evidence="1 2">
    <name type="scientific">Octadecabacter temperatus</name>
    <dbReference type="NCBI Taxonomy" id="1458307"/>
    <lineage>
        <taxon>Bacteria</taxon>
        <taxon>Pseudomonadati</taxon>
        <taxon>Pseudomonadota</taxon>
        <taxon>Alphaproteobacteria</taxon>
        <taxon>Rhodobacterales</taxon>
        <taxon>Roseobacteraceae</taxon>
        <taxon>Octadecabacter</taxon>
    </lineage>
</organism>
<evidence type="ECO:0000313" key="1">
    <source>
        <dbReference type="EMBL" id="AKS46988.1"/>
    </source>
</evidence>
<dbReference type="STRING" id="1458307.OSB_24530"/>
<dbReference type="OrthoDB" id="9994185at2"/>
<sequence>MNKSISYYSARYAFLYIIIAVVLYAVTAGLYKFAPDIAETVFSGGNSWMGIFAAIMPTLLVAQAFYKHEGRQTTRGEGWLMALIFAILALVLSAVAVWISLTLQPLSPAEVTELKSLFGEGLNILVTVGAVFGVFLILINRLMLWSGLRGEAKKAERLAAKQARKG</sequence>
<dbReference type="EMBL" id="CP012160">
    <property type="protein sequence ID" value="AKS46988.1"/>
    <property type="molecule type" value="Genomic_DNA"/>
</dbReference>
<dbReference type="NCBIfam" id="NF038216">
    <property type="entry name" value="ABZJ_00895_fam"/>
    <property type="match status" value="1"/>
</dbReference>
<keyword evidence="2" id="KW-1185">Reference proteome</keyword>
<reference evidence="1 2" key="1">
    <citation type="journal article" date="2015" name="Genome Announc.">
        <title>Closed Genome Sequence of Octadecabacter temperatus SB1, the First Mesophilic Species of the Genus Octadecabacter.</title>
        <authorList>
            <person name="Voget S."/>
            <person name="Billerbeck S."/>
            <person name="Simon M."/>
            <person name="Daniel R."/>
        </authorList>
    </citation>
    <scope>NUCLEOTIDE SEQUENCE [LARGE SCALE GENOMIC DNA]</scope>
    <source>
        <strain evidence="1 2">SB1</strain>
    </source>
</reference>
<dbReference type="Proteomes" id="UP000067444">
    <property type="component" value="Chromosome"/>
</dbReference>
<gene>
    <name evidence="1" type="ORF">OSB_24530</name>
</gene>
<evidence type="ECO:0000313" key="2">
    <source>
        <dbReference type="Proteomes" id="UP000067444"/>
    </source>
</evidence>
<accession>A0A0K0Y7P5</accession>
<dbReference type="RefSeq" id="WP_049835244.1">
    <property type="nucleotide sequence ID" value="NZ_CP012160.1"/>
</dbReference>
<dbReference type="KEGG" id="otm:OSB_24530"/>
<dbReference type="AlphaFoldDB" id="A0A0K0Y7P5"/>
<protein>
    <submittedName>
        <fullName evidence="1">Uncharacterized protein</fullName>
    </submittedName>
</protein>
<dbReference type="InterPro" id="IPR047730">
    <property type="entry name" value="ABZJ_00895-like"/>
</dbReference>
<proteinExistence type="predicted"/>
<name>A0A0K0Y7P5_9RHOB</name>